<reference evidence="1 2" key="1">
    <citation type="submission" date="2020-02" db="EMBL/GenBank/DDBJ databases">
        <authorList>
            <person name="Ma Q."/>
            <person name="Huang Y."/>
            <person name="Song X."/>
            <person name="Pei D."/>
        </authorList>
    </citation>
    <scope>NUCLEOTIDE SEQUENCE [LARGE SCALE GENOMIC DNA]</scope>
    <source>
        <strain evidence="1">Sxm20200214</strain>
        <tissue evidence="1">Leaf</tissue>
    </source>
</reference>
<sequence>MLNGVETMTRCKDSLTNNLPDQFEVVGEVLVLLPPVPPVRRPRPRRYPDVSIAELLASPSRLQMPLIHPEKENNGLWFKIDKCLTDDCTSIYTSDRGEPGTIIAWSR</sequence>
<organism evidence="1 2">
    <name type="scientific">Brassica carinata</name>
    <name type="common">Ethiopian mustard</name>
    <name type="synonym">Abyssinian cabbage</name>
    <dbReference type="NCBI Taxonomy" id="52824"/>
    <lineage>
        <taxon>Eukaryota</taxon>
        <taxon>Viridiplantae</taxon>
        <taxon>Streptophyta</taxon>
        <taxon>Embryophyta</taxon>
        <taxon>Tracheophyta</taxon>
        <taxon>Spermatophyta</taxon>
        <taxon>Magnoliopsida</taxon>
        <taxon>eudicotyledons</taxon>
        <taxon>Gunneridae</taxon>
        <taxon>Pentapetalae</taxon>
        <taxon>rosids</taxon>
        <taxon>malvids</taxon>
        <taxon>Brassicales</taxon>
        <taxon>Brassicaceae</taxon>
        <taxon>Brassiceae</taxon>
        <taxon>Brassica</taxon>
    </lineage>
</organism>
<gene>
    <name evidence="1" type="ORF">Bca52824_081481</name>
</gene>
<protein>
    <submittedName>
        <fullName evidence="1">Uncharacterized protein</fullName>
    </submittedName>
</protein>
<evidence type="ECO:0000313" key="1">
    <source>
        <dbReference type="EMBL" id="KAG2251345.1"/>
    </source>
</evidence>
<dbReference type="AlphaFoldDB" id="A0A8X7PHA8"/>
<accession>A0A8X7PHA8</accession>
<dbReference type="EMBL" id="JAAMPC010000016">
    <property type="protein sequence ID" value="KAG2251345.1"/>
    <property type="molecule type" value="Genomic_DNA"/>
</dbReference>
<keyword evidence="2" id="KW-1185">Reference proteome</keyword>
<evidence type="ECO:0000313" key="2">
    <source>
        <dbReference type="Proteomes" id="UP000886595"/>
    </source>
</evidence>
<dbReference type="OrthoDB" id="1099499at2759"/>
<name>A0A8X7PHA8_BRACI</name>
<dbReference type="Proteomes" id="UP000886595">
    <property type="component" value="Unassembled WGS sequence"/>
</dbReference>
<comment type="caution">
    <text evidence="1">The sequence shown here is derived from an EMBL/GenBank/DDBJ whole genome shotgun (WGS) entry which is preliminary data.</text>
</comment>
<proteinExistence type="predicted"/>